<accession>A0A832D244</accession>
<sequence>MGNVQSLLAIGSIVLFSFVSYNFNSAVLTNLGLEVENKVYLTAFSLADDMIEEIKQRAFDEETIVFRAINADELTESPYLGPESGESNVTLFDDIDDFNSYQKPVSLPHAENYTVRCKVDYVSSSNPQQVSLAQTFFKRVEVTVSSPYLRNSVKLSYIFTLHSK</sequence>
<evidence type="ECO:0000313" key="1">
    <source>
        <dbReference type="EMBL" id="HGT48228.1"/>
    </source>
</evidence>
<protein>
    <submittedName>
        <fullName evidence="1">Uncharacterized protein</fullName>
    </submittedName>
</protein>
<dbReference type="EMBL" id="DSVI01000010">
    <property type="protein sequence ID" value="HGT48228.1"/>
    <property type="molecule type" value="Genomic_DNA"/>
</dbReference>
<gene>
    <name evidence="1" type="ORF">ENS56_09345</name>
</gene>
<organism evidence="1">
    <name type="scientific">Ignavibacterium album</name>
    <dbReference type="NCBI Taxonomy" id="591197"/>
    <lineage>
        <taxon>Bacteria</taxon>
        <taxon>Pseudomonadati</taxon>
        <taxon>Ignavibacteriota</taxon>
        <taxon>Ignavibacteria</taxon>
        <taxon>Ignavibacteriales</taxon>
        <taxon>Ignavibacteriaceae</taxon>
        <taxon>Ignavibacterium</taxon>
    </lineage>
</organism>
<comment type="caution">
    <text evidence="1">The sequence shown here is derived from an EMBL/GenBank/DDBJ whole genome shotgun (WGS) entry which is preliminary data.</text>
</comment>
<dbReference type="AlphaFoldDB" id="A0A832D244"/>
<proteinExistence type="predicted"/>
<name>A0A832D244_9BACT</name>
<reference evidence="1" key="1">
    <citation type="journal article" date="2020" name="mSystems">
        <title>Genome- and Community-Level Interaction Insights into Carbon Utilization and Element Cycling Functions of Hydrothermarchaeota in Hydrothermal Sediment.</title>
        <authorList>
            <person name="Zhou Z."/>
            <person name="Liu Y."/>
            <person name="Xu W."/>
            <person name="Pan J."/>
            <person name="Luo Z.H."/>
            <person name="Li M."/>
        </authorList>
    </citation>
    <scope>NUCLEOTIDE SEQUENCE [LARGE SCALE GENOMIC DNA]</scope>
    <source>
        <strain evidence="1">SpSt-500</strain>
    </source>
</reference>